<reference evidence="3" key="1">
    <citation type="submission" date="2014-02" db="EMBL/GenBank/DDBJ databases">
        <authorList>
            <person name="Gan H."/>
        </authorList>
    </citation>
    <scope>NUCLEOTIDE SEQUENCE [LARGE SCALE GENOMIC DNA]</scope>
    <source>
        <strain evidence="3">S1</strain>
    </source>
</reference>
<accession>A0A1L1PLG0</accession>
<dbReference type="Gene3D" id="3.40.50.10090">
    <property type="match status" value="2"/>
</dbReference>
<keyword evidence="3" id="KW-1185">Reference proteome</keyword>
<protein>
    <submittedName>
        <fullName evidence="2">Uroporphyrinogen III synthase</fullName>
    </submittedName>
</protein>
<dbReference type="SUPFAM" id="SSF69618">
    <property type="entry name" value="HemD-like"/>
    <property type="match status" value="1"/>
</dbReference>
<evidence type="ECO:0000313" key="2">
    <source>
        <dbReference type="EMBL" id="CDN86175.1"/>
    </source>
</evidence>
<feature type="domain" description="Tetrapyrrole biosynthesis uroporphyrinogen III synthase" evidence="1">
    <location>
        <begin position="23"/>
        <end position="260"/>
    </location>
</feature>
<dbReference type="EMBL" id="CCAE010000002">
    <property type="protein sequence ID" value="CDN86175.1"/>
    <property type="molecule type" value="Genomic_DNA"/>
</dbReference>
<dbReference type="InterPro" id="IPR003754">
    <property type="entry name" value="4pyrrol_synth_uPrphyn_synth"/>
</dbReference>
<dbReference type="Pfam" id="PF02602">
    <property type="entry name" value="HEM4"/>
    <property type="match status" value="1"/>
</dbReference>
<proteinExistence type="predicted"/>
<evidence type="ECO:0000313" key="3">
    <source>
        <dbReference type="Proteomes" id="UP000028878"/>
    </source>
</evidence>
<dbReference type="RefSeq" id="WP_009517839.1">
    <property type="nucleotide sequence ID" value="NZ_CCAE010000002.1"/>
</dbReference>
<sequence length="275" mass="29911">MSAKAAHAIDRVIVTRPEPEAARWVESLRERGWAAEAWPLLRIAEPADGPALERLRTWRVAWPKQDALMFVSSAAVQRFFAEPVAPPNAHTRFWAPGPGTARALLQALWPLGVGEDRIDTPPPAADQFDSEHLWPVVRGQLAPGRRVLVVRGTSEGAEGDPSGQGRDWLIEQCRQAGAEVEACVAYRRERVVPTEADSERLRAASGPATVWLFSSSEAVQALKGHWPADARAVALATHPRIADAARALGFARVIRCRPTLADVGRGLESWASASP</sequence>
<dbReference type="CDD" id="cd06578">
    <property type="entry name" value="HemD"/>
    <property type="match status" value="1"/>
</dbReference>
<organism evidence="2 3">
    <name type="scientific">Hydrogenophaga intermedia</name>
    <dbReference type="NCBI Taxonomy" id="65786"/>
    <lineage>
        <taxon>Bacteria</taxon>
        <taxon>Pseudomonadati</taxon>
        <taxon>Pseudomonadota</taxon>
        <taxon>Betaproteobacteria</taxon>
        <taxon>Burkholderiales</taxon>
        <taxon>Comamonadaceae</taxon>
        <taxon>Hydrogenophaga</taxon>
    </lineage>
</organism>
<dbReference type="AlphaFoldDB" id="A0A1L1PLG0"/>
<reference evidence="3" key="2">
    <citation type="submission" date="2014-11" db="EMBL/GenBank/DDBJ databases">
        <title>Draft genome sequence of Hydrogenophaga intermedia S1.</title>
        <authorList>
            <person name="Gan H.M."/>
            <person name="Chew T.H."/>
            <person name="Stolz A."/>
        </authorList>
    </citation>
    <scope>NUCLEOTIDE SEQUENCE [LARGE SCALE GENOMIC DNA]</scope>
    <source>
        <strain evidence="3">S1</strain>
    </source>
</reference>
<dbReference type="InterPro" id="IPR036108">
    <property type="entry name" value="4pyrrol_syn_uPrphyn_synt_sf"/>
</dbReference>
<evidence type="ECO:0000259" key="1">
    <source>
        <dbReference type="Pfam" id="PF02602"/>
    </source>
</evidence>
<dbReference type="GO" id="GO:0004852">
    <property type="term" value="F:uroporphyrinogen-III synthase activity"/>
    <property type="evidence" value="ECO:0007669"/>
    <property type="project" value="InterPro"/>
</dbReference>
<gene>
    <name evidence="2" type="ORF">BN948_00576</name>
</gene>
<dbReference type="Proteomes" id="UP000028878">
    <property type="component" value="Unassembled WGS sequence"/>
</dbReference>
<dbReference type="GO" id="GO:0033014">
    <property type="term" value="P:tetrapyrrole biosynthetic process"/>
    <property type="evidence" value="ECO:0007669"/>
    <property type="project" value="InterPro"/>
</dbReference>
<name>A0A1L1PLG0_HYDIT</name>